<dbReference type="Proteomes" id="UP001266807">
    <property type="component" value="Unassembled WGS sequence"/>
</dbReference>
<accession>A0ABU1Q9U1</accession>
<sequence length="69" mass="8028">MSKQELRQFVKEHNFQSAEDIQWTLKELFADVLQEALEAELDTHPGYEKHDVKTNKRETAATATTVRKP</sequence>
<comment type="caution">
    <text evidence="2">The sequence shown here is derived from an EMBL/GenBank/DDBJ whole genome shotgun (WGS) entry which is preliminary data.</text>
</comment>
<evidence type="ECO:0000256" key="1">
    <source>
        <dbReference type="SAM" id="MobiDB-lite"/>
    </source>
</evidence>
<keyword evidence="3" id="KW-1185">Reference proteome</keyword>
<protein>
    <submittedName>
        <fullName evidence="2">Transposase-like protein</fullName>
    </submittedName>
</protein>
<gene>
    <name evidence="2" type="ORF">J2W98_000167</name>
</gene>
<feature type="region of interest" description="Disordered" evidence="1">
    <location>
        <begin position="44"/>
        <end position="69"/>
    </location>
</feature>
<dbReference type="EMBL" id="JAVDUG010000001">
    <property type="protein sequence ID" value="MDR6775920.1"/>
    <property type="molecule type" value="Genomic_DNA"/>
</dbReference>
<organism evidence="2 3">
    <name type="scientific">Paenibacillus peoriae</name>
    <dbReference type="NCBI Taxonomy" id="59893"/>
    <lineage>
        <taxon>Bacteria</taxon>
        <taxon>Bacillati</taxon>
        <taxon>Bacillota</taxon>
        <taxon>Bacilli</taxon>
        <taxon>Bacillales</taxon>
        <taxon>Paenibacillaceae</taxon>
        <taxon>Paenibacillus</taxon>
    </lineage>
</organism>
<evidence type="ECO:0000313" key="3">
    <source>
        <dbReference type="Proteomes" id="UP001266807"/>
    </source>
</evidence>
<proteinExistence type="predicted"/>
<evidence type="ECO:0000313" key="2">
    <source>
        <dbReference type="EMBL" id="MDR6775920.1"/>
    </source>
</evidence>
<name>A0ABU1Q9U1_9BACL</name>
<reference evidence="2 3" key="1">
    <citation type="submission" date="2023-07" db="EMBL/GenBank/DDBJ databases">
        <title>Sorghum-associated microbial communities from plants grown in Nebraska, USA.</title>
        <authorList>
            <person name="Schachtman D."/>
        </authorList>
    </citation>
    <scope>NUCLEOTIDE SEQUENCE [LARGE SCALE GENOMIC DNA]</scope>
    <source>
        <strain evidence="2 3">BE143</strain>
    </source>
</reference>
<feature type="compositionally biased region" description="Basic and acidic residues" evidence="1">
    <location>
        <begin position="44"/>
        <end position="59"/>
    </location>
</feature>